<evidence type="ECO:0000313" key="4">
    <source>
        <dbReference type="Proteomes" id="UP000317893"/>
    </source>
</evidence>
<protein>
    <submittedName>
        <fullName evidence="3">Formylglycine-generating enzyme required for sulfatase activity</fullName>
    </submittedName>
</protein>
<dbReference type="RefSeq" id="WP_141849509.1">
    <property type="nucleotide sequence ID" value="NZ_BAAAPR010000015.1"/>
</dbReference>
<dbReference type="AlphaFoldDB" id="A0A542E4I9"/>
<dbReference type="InterPro" id="IPR042095">
    <property type="entry name" value="SUMF_sf"/>
</dbReference>
<dbReference type="InterPro" id="IPR005532">
    <property type="entry name" value="SUMF_dom"/>
</dbReference>
<dbReference type="EMBL" id="VFMN01000001">
    <property type="protein sequence ID" value="TQJ10260.1"/>
    <property type="molecule type" value="Genomic_DNA"/>
</dbReference>
<dbReference type="Gene3D" id="3.90.1580.10">
    <property type="entry name" value="paralog of FGE (formylglycine-generating enzyme)"/>
    <property type="match status" value="1"/>
</dbReference>
<sequence>MTSGCCTPGRDPGEHASPARTTPGPRTTRLPGPGTGRLSTPAALTAALDRGDVAPGAPPDDLVTVPAGSFRMGTDDPVAFAADGEGPARTVTTSAYRIGATAVSVERFAAFVAATGYVTEAEVFGWSFVFAGLLAPSARADVLDGGVPGAPWWRRVRGACWSAPEGPGSHVGERADHPVVHVSWHDATAYAAWVGGRLPTEAEWERAARGGLEGATYPWGEELEPGGRHRMNVWQGVFPGHDTGADGYVGTAPVTAYEPNGLGLWNTSGNTWEWTADWFSPRWHRPERPATRQDPRGPSVGPGRVVRGGSYLCHASYCHRYRVSARTSSTPESSLGHTGFRVAVDAS</sequence>
<dbReference type="GO" id="GO:0120147">
    <property type="term" value="F:formylglycine-generating oxidase activity"/>
    <property type="evidence" value="ECO:0007669"/>
    <property type="project" value="TreeGrafter"/>
</dbReference>
<evidence type="ECO:0000256" key="1">
    <source>
        <dbReference type="SAM" id="MobiDB-lite"/>
    </source>
</evidence>
<evidence type="ECO:0000259" key="2">
    <source>
        <dbReference type="Pfam" id="PF03781"/>
    </source>
</evidence>
<dbReference type="SUPFAM" id="SSF56436">
    <property type="entry name" value="C-type lectin-like"/>
    <property type="match status" value="1"/>
</dbReference>
<comment type="caution">
    <text evidence="3">The sequence shown here is derived from an EMBL/GenBank/DDBJ whole genome shotgun (WGS) entry which is preliminary data.</text>
</comment>
<feature type="region of interest" description="Disordered" evidence="1">
    <location>
        <begin position="1"/>
        <end position="40"/>
    </location>
</feature>
<reference evidence="3 4" key="1">
    <citation type="submission" date="2019-06" db="EMBL/GenBank/DDBJ databases">
        <title>Sequencing the genomes of 1000 actinobacteria strains.</title>
        <authorList>
            <person name="Klenk H.-P."/>
        </authorList>
    </citation>
    <scope>NUCLEOTIDE SEQUENCE [LARGE SCALE GENOMIC DNA]</scope>
    <source>
        <strain evidence="3 4">DSM 18607</strain>
    </source>
</reference>
<dbReference type="PANTHER" id="PTHR23150:SF19">
    <property type="entry name" value="FORMYLGLYCINE-GENERATING ENZYME"/>
    <property type="match status" value="1"/>
</dbReference>
<name>A0A542E4I9_9MICO</name>
<feature type="compositionally biased region" description="Low complexity" evidence="1">
    <location>
        <begin position="20"/>
        <end position="38"/>
    </location>
</feature>
<accession>A0A542E4I9</accession>
<gene>
    <name evidence="3" type="ORF">FB458_3380</name>
</gene>
<feature type="domain" description="Sulfatase-modifying factor enzyme-like" evidence="2">
    <location>
        <begin position="60"/>
        <end position="343"/>
    </location>
</feature>
<dbReference type="InterPro" id="IPR051043">
    <property type="entry name" value="Sulfatase_Mod_Factor_Kinase"/>
</dbReference>
<keyword evidence="4" id="KW-1185">Reference proteome</keyword>
<dbReference type="Pfam" id="PF03781">
    <property type="entry name" value="FGE-sulfatase"/>
    <property type="match status" value="1"/>
</dbReference>
<dbReference type="InterPro" id="IPR016187">
    <property type="entry name" value="CTDL_fold"/>
</dbReference>
<dbReference type="PANTHER" id="PTHR23150">
    <property type="entry name" value="SULFATASE MODIFYING FACTOR 1, 2"/>
    <property type="match status" value="1"/>
</dbReference>
<dbReference type="Proteomes" id="UP000317893">
    <property type="component" value="Unassembled WGS sequence"/>
</dbReference>
<organism evidence="3 4">
    <name type="scientific">Lapillicoccus jejuensis</name>
    <dbReference type="NCBI Taxonomy" id="402171"/>
    <lineage>
        <taxon>Bacteria</taxon>
        <taxon>Bacillati</taxon>
        <taxon>Actinomycetota</taxon>
        <taxon>Actinomycetes</taxon>
        <taxon>Micrococcales</taxon>
        <taxon>Intrasporangiaceae</taxon>
        <taxon>Lapillicoccus</taxon>
    </lineage>
</organism>
<evidence type="ECO:0000313" key="3">
    <source>
        <dbReference type="EMBL" id="TQJ10260.1"/>
    </source>
</evidence>
<dbReference type="OrthoDB" id="9768004at2"/>
<proteinExistence type="predicted"/>